<name>A0ABT2N4H9_9CYAN</name>
<gene>
    <name evidence="2" type="ORF">NG792_07715</name>
</gene>
<dbReference type="PROSITE" id="PS50943">
    <property type="entry name" value="HTH_CROC1"/>
    <property type="match status" value="1"/>
</dbReference>
<accession>A0ABT2N4H9</accession>
<feature type="domain" description="HTH cro/C1-type" evidence="1">
    <location>
        <begin position="16"/>
        <end position="72"/>
    </location>
</feature>
<evidence type="ECO:0000313" key="3">
    <source>
        <dbReference type="Proteomes" id="UP001525961"/>
    </source>
</evidence>
<dbReference type="RefSeq" id="WP_261235048.1">
    <property type="nucleotide sequence ID" value="NZ_JAMXFA010000008.1"/>
</dbReference>
<evidence type="ECO:0000259" key="1">
    <source>
        <dbReference type="PROSITE" id="PS50943"/>
    </source>
</evidence>
<dbReference type="SUPFAM" id="SSF52540">
    <property type="entry name" value="P-loop containing nucleoside triphosphate hydrolases"/>
    <property type="match status" value="1"/>
</dbReference>
<dbReference type="InterPro" id="IPR010982">
    <property type="entry name" value="Lambda_DNA-bd_dom_sf"/>
</dbReference>
<sequence>MPRRSLQASIAGLQLVRSALERKNLTQSMLADRKEYDLASWSTINNFFTGKRVDRKIFIKICEALDLEWEDVVNMGPPPEPIDDLKAAVLRQAQLRREALNPRILERIDREIVDSKFTGAIQRGLEGIQRIIPIVAPAGYGKSTIIGSLYDKLLVHPNCWTGLILCNSLTLPDSPTAENLAVALGESVAGMQRSIVEIATQLNASERGLLLIDTLDLILDRTLVPPLSRVFASLLEAGTTLVFTCRDREYHDFLEPTAEKLPGLAPAVDRYHLPEFTRTEVYQAATAFVQKQPAVENHNFADKILALSADNRSLGEIVCNPLLLALLCDLFAKDGRVPQDLTVSKLYKKYWQEKVAYSRVDRSHSALLAIEKEKFCLNIAKALFDLSGERLCESAYLDELGIDFTETTASAYRDLLSEGVLERLPSQKIHFFHQTLLEYAIAYWLLRQSSLPQRQQLIATLTQPETGRSLWSWWSVMRQLLTIADDGEFETVAQQLNTDSLEAFRAVIFAAASRDTPAMLRQQLPLALTKTGIYQKILRQALESASTALAETAWDATVEQLKSSDRTTASTLAQHLGSLLTPWPTQLGSRLRQVLRAVGQRTAESEEREQAFLWGAVVESCTPLLRESADDEAFSILCEYYPSFAEGTQTTVIRLHLERGLPDAAYLKLWETCIQFPLPKRPSNSLKQQLIQLTVRVFPQLLTNENHPWFGSVLAVIHYPIQTGWDRVCAAAVGRYACQSPEILDELLTDLLTGDPRHTSSNLIALDEASLSGVAADIAKKLVQFQGTHLERLSALAAVIKSIGNELTETQKEQLIDWCNQPASQEPERWLPILIPLAKNAPTVQEKLVNLLEQISELSVADAQLQQLLRVAPEVKSRWELNSEIVKDELATVEINRLEAVTSNLALSRLIVLAQSPERKPALEASKALLSLASQQDFPQLLDSLALVKSPYPGVRLNALEIIQIQIQKHQRLLSEKELAEICTTFEVETQPKVIQKLCEIVTAWIDDSRTIPSCISDQVDKLVRRATTHPNLEGGVAGALLDTLNVIAQLEDNTQTERLSQWTKLLLHSIDFKRVQESKAIDLVAAIARVEGQFFPQLLTSEFYRLPWRNQRTIILSIRRVEGVDSPWLNHILQQSGDRDEIASLILEMRGA</sequence>
<dbReference type="Proteomes" id="UP001525961">
    <property type="component" value="Unassembled WGS sequence"/>
</dbReference>
<evidence type="ECO:0000313" key="2">
    <source>
        <dbReference type="EMBL" id="MCT7977587.1"/>
    </source>
</evidence>
<keyword evidence="3" id="KW-1185">Reference proteome</keyword>
<dbReference type="InterPro" id="IPR001387">
    <property type="entry name" value="Cro/C1-type_HTH"/>
</dbReference>
<organism evidence="2 3">
    <name type="scientific">Laspinema olomoucense D3b</name>
    <dbReference type="NCBI Taxonomy" id="2953688"/>
    <lineage>
        <taxon>Bacteria</taxon>
        <taxon>Bacillati</taxon>
        <taxon>Cyanobacteriota</taxon>
        <taxon>Cyanophyceae</taxon>
        <taxon>Oscillatoriophycideae</taxon>
        <taxon>Oscillatoriales</taxon>
        <taxon>Laspinemataceae</taxon>
        <taxon>Laspinema</taxon>
        <taxon>Laspinema olomoucense</taxon>
    </lineage>
</organism>
<dbReference type="SUPFAM" id="SSF48371">
    <property type="entry name" value="ARM repeat"/>
    <property type="match status" value="1"/>
</dbReference>
<proteinExistence type="predicted"/>
<dbReference type="CDD" id="cd00093">
    <property type="entry name" value="HTH_XRE"/>
    <property type="match status" value="1"/>
</dbReference>
<dbReference type="EMBL" id="JAMXFA010000008">
    <property type="protein sequence ID" value="MCT7977587.1"/>
    <property type="molecule type" value="Genomic_DNA"/>
</dbReference>
<dbReference type="InterPro" id="IPR016024">
    <property type="entry name" value="ARM-type_fold"/>
</dbReference>
<dbReference type="InterPro" id="IPR027417">
    <property type="entry name" value="P-loop_NTPase"/>
</dbReference>
<comment type="caution">
    <text evidence="2">The sequence shown here is derived from an EMBL/GenBank/DDBJ whole genome shotgun (WGS) entry which is preliminary data.</text>
</comment>
<dbReference type="SUPFAM" id="SSF47413">
    <property type="entry name" value="lambda repressor-like DNA-binding domains"/>
    <property type="match status" value="1"/>
</dbReference>
<protein>
    <submittedName>
        <fullName evidence="2">Helix-turn-helix domain-containing protein</fullName>
    </submittedName>
</protein>
<reference evidence="2 3" key="1">
    <citation type="journal article" date="2022" name="Front. Microbiol.">
        <title>High genomic differentiation and limited gene flow indicate recent cryptic speciation within the genus Laspinema (cyanobacteria).</title>
        <authorList>
            <person name="Stanojkovic A."/>
            <person name="Skoupy S."/>
            <person name="Skaloud P."/>
            <person name="Dvorak P."/>
        </authorList>
    </citation>
    <scope>NUCLEOTIDE SEQUENCE [LARGE SCALE GENOMIC DNA]</scope>
    <source>
        <strain evidence="2 3">D3b</strain>
    </source>
</reference>